<comment type="subcellular location">
    <subcellularLocation>
        <location evidence="1">Cell membrane</location>
        <topology evidence="1">Multi-pass membrane protein</topology>
    </subcellularLocation>
</comment>
<evidence type="ECO:0000256" key="7">
    <source>
        <dbReference type="SAM" id="Phobius"/>
    </source>
</evidence>
<evidence type="ECO:0000313" key="9">
    <source>
        <dbReference type="EMBL" id="MFD1599513.1"/>
    </source>
</evidence>
<feature type="transmembrane region" description="Helical" evidence="7">
    <location>
        <begin position="9"/>
        <end position="30"/>
    </location>
</feature>
<evidence type="ECO:0000256" key="6">
    <source>
        <dbReference type="ARBA" id="ARBA00023136"/>
    </source>
</evidence>
<dbReference type="RefSeq" id="WP_256420850.1">
    <property type="nucleotide sequence ID" value="NZ_JANHDI010000004.1"/>
</dbReference>
<evidence type="ECO:0000256" key="1">
    <source>
        <dbReference type="ARBA" id="ARBA00004651"/>
    </source>
</evidence>
<comment type="caution">
    <text evidence="9">The sequence shown here is derived from an EMBL/GenBank/DDBJ whole genome shotgun (WGS) entry which is preliminary data.</text>
</comment>
<dbReference type="Proteomes" id="UP001597085">
    <property type="component" value="Unassembled WGS sequence"/>
</dbReference>
<evidence type="ECO:0000256" key="5">
    <source>
        <dbReference type="ARBA" id="ARBA00022989"/>
    </source>
</evidence>
<dbReference type="GO" id="GO:0005886">
    <property type="term" value="C:plasma membrane"/>
    <property type="evidence" value="ECO:0007669"/>
    <property type="project" value="UniProtKB-SubCell"/>
</dbReference>
<keyword evidence="3" id="KW-1003">Cell membrane</keyword>
<keyword evidence="5 7" id="KW-1133">Transmembrane helix</keyword>
<keyword evidence="2" id="KW-0813">Transport</keyword>
<evidence type="ECO:0000256" key="2">
    <source>
        <dbReference type="ARBA" id="ARBA00022448"/>
    </source>
</evidence>
<proteinExistence type="predicted"/>
<reference evidence="9 10" key="1">
    <citation type="journal article" date="2019" name="Int. J. Syst. Evol. Microbiol.">
        <title>The Global Catalogue of Microorganisms (GCM) 10K type strain sequencing project: providing services to taxonomists for standard genome sequencing and annotation.</title>
        <authorList>
            <consortium name="The Broad Institute Genomics Platform"/>
            <consortium name="The Broad Institute Genome Sequencing Center for Infectious Disease"/>
            <person name="Wu L."/>
            <person name="Ma J."/>
        </authorList>
    </citation>
    <scope>NUCLEOTIDE SEQUENCE [LARGE SCALE GENOMIC DNA]</scope>
    <source>
        <strain evidence="9 10">CGMCC 1.12121</strain>
    </source>
</reference>
<evidence type="ECO:0000256" key="4">
    <source>
        <dbReference type="ARBA" id="ARBA00022692"/>
    </source>
</evidence>
<feature type="domain" description="Tripartite ATP-independent periplasmic transporters DctQ component" evidence="8">
    <location>
        <begin position="21"/>
        <end position="148"/>
    </location>
</feature>
<protein>
    <submittedName>
        <fullName evidence="9">TRAP transporter small permease</fullName>
    </submittedName>
</protein>
<dbReference type="AlphaFoldDB" id="A0ABD6CNB9"/>
<dbReference type="EMBL" id="JBHUDK010000010">
    <property type="protein sequence ID" value="MFD1599513.1"/>
    <property type="molecule type" value="Genomic_DNA"/>
</dbReference>
<evidence type="ECO:0000256" key="3">
    <source>
        <dbReference type="ARBA" id="ARBA00022475"/>
    </source>
</evidence>
<keyword evidence="6 7" id="KW-0472">Membrane</keyword>
<sequence>MGSDWFDKVTVAIGVIMLNVMLVVGIIQVLNRYVDVSIELYWTYEVARTTLALMTIIAIPYLFRNDADISFLPVLRRVTSRTNQFLLVRNVLMGALSVIFVWSAYLAYGTAGDTGLPTISWFKVGWGYLLFGAAAAVLFVVVIGDTKRRVDEIRGGSDV</sequence>
<evidence type="ECO:0000259" key="8">
    <source>
        <dbReference type="Pfam" id="PF04290"/>
    </source>
</evidence>
<dbReference type="Pfam" id="PF04290">
    <property type="entry name" value="DctQ"/>
    <property type="match status" value="1"/>
</dbReference>
<evidence type="ECO:0000313" key="10">
    <source>
        <dbReference type="Proteomes" id="UP001597085"/>
    </source>
</evidence>
<gene>
    <name evidence="9" type="ORF">ACFSBX_11160</name>
</gene>
<dbReference type="InterPro" id="IPR055348">
    <property type="entry name" value="DctQ"/>
</dbReference>
<name>A0ABD6CNB9_9EURY</name>
<accession>A0ABD6CNB9</accession>
<keyword evidence="10" id="KW-1185">Reference proteome</keyword>
<organism evidence="9 10">
    <name type="scientific">Halobellus rarus</name>
    <dbReference type="NCBI Taxonomy" id="1126237"/>
    <lineage>
        <taxon>Archaea</taxon>
        <taxon>Methanobacteriati</taxon>
        <taxon>Methanobacteriota</taxon>
        <taxon>Stenosarchaea group</taxon>
        <taxon>Halobacteria</taxon>
        <taxon>Halobacteriales</taxon>
        <taxon>Haloferacaceae</taxon>
        <taxon>Halobellus</taxon>
    </lineage>
</organism>
<feature type="transmembrane region" description="Helical" evidence="7">
    <location>
        <begin position="84"/>
        <end position="105"/>
    </location>
</feature>
<feature type="transmembrane region" description="Helical" evidence="7">
    <location>
        <begin position="125"/>
        <end position="144"/>
    </location>
</feature>
<keyword evidence="4 7" id="KW-0812">Transmembrane</keyword>
<feature type="transmembrane region" description="Helical" evidence="7">
    <location>
        <begin position="42"/>
        <end position="63"/>
    </location>
</feature>